<evidence type="ECO:0000256" key="1">
    <source>
        <dbReference type="ARBA" id="ARBA00000085"/>
    </source>
</evidence>
<dbReference type="CDD" id="cd00075">
    <property type="entry name" value="HATPase"/>
    <property type="match status" value="1"/>
</dbReference>
<feature type="domain" description="PAC" evidence="8">
    <location>
        <begin position="226"/>
        <end position="278"/>
    </location>
</feature>
<dbReference type="SMART" id="SM00091">
    <property type="entry name" value="PAS"/>
    <property type="match status" value="2"/>
</dbReference>
<reference evidence="9 10" key="1">
    <citation type="submission" date="2015-08" db="EMBL/GenBank/DDBJ databases">
        <authorList>
            <person name="Babu N.S."/>
            <person name="Beckwith C.J."/>
            <person name="Beseler K.G."/>
            <person name="Brison A."/>
            <person name="Carone J.V."/>
            <person name="Caskin T.P."/>
            <person name="Diamond M."/>
            <person name="Durham M.E."/>
            <person name="Foxe J.M."/>
            <person name="Go M."/>
            <person name="Henderson B.A."/>
            <person name="Jones I.B."/>
            <person name="McGettigan J.A."/>
            <person name="Micheletti S.J."/>
            <person name="Nasrallah M.E."/>
            <person name="Ortiz D."/>
            <person name="Piller C.R."/>
            <person name="Privatt S.R."/>
            <person name="Schneider S.L."/>
            <person name="Sharp S."/>
            <person name="Smith T.C."/>
            <person name="Stanton J.D."/>
            <person name="Ullery H.E."/>
            <person name="Wilson R.J."/>
            <person name="Serrano M.G."/>
            <person name="Buck G."/>
            <person name="Lee V."/>
            <person name="Wang Y."/>
            <person name="Carvalho R."/>
            <person name="Voegtly L."/>
            <person name="Shi R."/>
            <person name="Duckworth R."/>
            <person name="Johnson A."/>
            <person name="Loviza R."/>
            <person name="Walstead R."/>
            <person name="Shah Z."/>
            <person name="Kiflezghi M."/>
            <person name="Wade K."/>
            <person name="Ball S.L."/>
            <person name="Bradley K.W."/>
            <person name="Asai D.J."/>
            <person name="Bowman C.A."/>
            <person name="Russell D.A."/>
            <person name="Pope W.H."/>
            <person name="Jacobs-Sera D."/>
            <person name="Hendrix R.W."/>
            <person name="Hatfull G.F."/>
        </authorList>
    </citation>
    <scope>NUCLEOTIDE SEQUENCE [LARGE SCALE GENOMIC DNA]</scope>
    <source>
        <strain evidence="9 10">DSM 27648</strain>
    </source>
</reference>
<feature type="domain" description="PAS" evidence="7">
    <location>
        <begin position="26"/>
        <end position="59"/>
    </location>
</feature>
<dbReference type="PROSITE" id="PS50113">
    <property type="entry name" value="PAC"/>
    <property type="match status" value="2"/>
</dbReference>
<gene>
    <name evidence="9" type="ORF">AKJ09_11277</name>
</gene>
<organism evidence="9 10">
    <name type="scientific">Labilithrix luteola</name>
    <dbReference type="NCBI Taxonomy" id="1391654"/>
    <lineage>
        <taxon>Bacteria</taxon>
        <taxon>Pseudomonadati</taxon>
        <taxon>Myxococcota</taxon>
        <taxon>Polyangia</taxon>
        <taxon>Polyangiales</taxon>
        <taxon>Labilitrichaceae</taxon>
        <taxon>Labilithrix</taxon>
    </lineage>
</organism>
<dbReference type="SMART" id="SM00388">
    <property type="entry name" value="HisKA"/>
    <property type="match status" value="1"/>
</dbReference>
<proteinExistence type="predicted"/>
<feature type="domain" description="PAC" evidence="8">
    <location>
        <begin position="99"/>
        <end position="151"/>
    </location>
</feature>
<dbReference type="Gene3D" id="3.30.565.10">
    <property type="entry name" value="Histidine kinase-like ATPase, C-terminal domain"/>
    <property type="match status" value="1"/>
</dbReference>
<dbReference type="InterPro" id="IPR035965">
    <property type="entry name" value="PAS-like_dom_sf"/>
</dbReference>
<evidence type="ECO:0000256" key="4">
    <source>
        <dbReference type="ARBA" id="ARBA00022679"/>
    </source>
</evidence>
<dbReference type="OrthoDB" id="9805967at2"/>
<evidence type="ECO:0000313" key="9">
    <source>
        <dbReference type="EMBL" id="AKV04614.1"/>
    </source>
</evidence>
<dbReference type="PATRIC" id="fig|1391654.3.peg.11450"/>
<dbReference type="EC" id="2.7.13.3" evidence="2"/>
<dbReference type="Gene3D" id="1.10.287.130">
    <property type="match status" value="1"/>
</dbReference>
<dbReference type="SMART" id="SM00387">
    <property type="entry name" value="HATPase_c"/>
    <property type="match status" value="1"/>
</dbReference>
<dbReference type="InterPro" id="IPR052162">
    <property type="entry name" value="Sensor_kinase/Photoreceptor"/>
</dbReference>
<dbReference type="CDD" id="cd00082">
    <property type="entry name" value="HisKA"/>
    <property type="match status" value="1"/>
</dbReference>
<dbReference type="NCBIfam" id="TIGR00229">
    <property type="entry name" value="sensory_box"/>
    <property type="match status" value="2"/>
</dbReference>
<dbReference type="InterPro" id="IPR036890">
    <property type="entry name" value="HATPase_C_sf"/>
</dbReference>
<dbReference type="SUPFAM" id="SSF47384">
    <property type="entry name" value="Homodimeric domain of signal transducing histidine kinase"/>
    <property type="match status" value="1"/>
</dbReference>
<evidence type="ECO:0000256" key="2">
    <source>
        <dbReference type="ARBA" id="ARBA00012438"/>
    </source>
</evidence>
<dbReference type="PROSITE" id="PS50112">
    <property type="entry name" value="PAS"/>
    <property type="match status" value="1"/>
</dbReference>
<keyword evidence="3" id="KW-0597">Phosphoprotein</keyword>
<name>A0A0K1QFS3_9BACT</name>
<keyword evidence="10" id="KW-1185">Reference proteome</keyword>
<accession>A0A0K1QFS3</accession>
<protein>
    <recommendedName>
        <fullName evidence="2">histidine kinase</fullName>
        <ecNumber evidence="2">2.7.13.3</ecNumber>
    </recommendedName>
</protein>
<dbReference type="PANTHER" id="PTHR43304:SF1">
    <property type="entry name" value="PAC DOMAIN-CONTAINING PROTEIN"/>
    <property type="match status" value="1"/>
</dbReference>
<dbReference type="InterPro" id="IPR003661">
    <property type="entry name" value="HisK_dim/P_dom"/>
</dbReference>
<dbReference type="InterPro" id="IPR003594">
    <property type="entry name" value="HATPase_dom"/>
</dbReference>
<comment type="catalytic activity">
    <reaction evidence="1">
        <text>ATP + protein L-histidine = ADP + protein N-phospho-L-histidine.</text>
        <dbReference type="EC" id="2.7.13.3"/>
    </reaction>
</comment>
<keyword evidence="4" id="KW-0808">Transferase</keyword>
<dbReference type="AlphaFoldDB" id="A0A0K1QFS3"/>
<dbReference type="SUPFAM" id="SSF55874">
    <property type="entry name" value="ATPase domain of HSP90 chaperone/DNA topoisomerase II/histidine kinase"/>
    <property type="match status" value="1"/>
</dbReference>
<dbReference type="Proteomes" id="UP000064967">
    <property type="component" value="Chromosome"/>
</dbReference>
<dbReference type="InterPro" id="IPR000700">
    <property type="entry name" value="PAS-assoc_C"/>
</dbReference>
<dbReference type="InterPro" id="IPR013656">
    <property type="entry name" value="PAS_4"/>
</dbReference>
<dbReference type="PROSITE" id="PS50109">
    <property type="entry name" value="HIS_KIN"/>
    <property type="match status" value="1"/>
</dbReference>
<keyword evidence="5 9" id="KW-0418">Kinase</keyword>
<dbReference type="InterPro" id="IPR001610">
    <property type="entry name" value="PAC"/>
</dbReference>
<dbReference type="KEGG" id="llu:AKJ09_11277"/>
<dbReference type="PRINTS" id="PR00344">
    <property type="entry name" value="BCTRLSENSOR"/>
</dbReference>
<sequence>MTTSASEDNEHPRPRSLDVGDWALDALASLEDGVLIVDTKGVLVYMNPAGLRLLGREREVEVPPPTVLRKFELYASDEKTLLRLDERPLSRALAGAIVTDVPAFARHDDGGGVHLTASASPLRDADGKVHGAVCLFRDVTARRTQEALIRKSERQKMAIVDNIPDMAWLKDRDGRFLAVNQRFAEAAGRQRPEELLGLTDLELWPHDLAASYRADDEEVMRTGIHKKIEEPLVDAKGQRHWIETWKARIVGDRGEVIGTTGIARNITERKLAEEALRETNDALATRVRERTVALAHAQENLVRKERLAVLGQLAGGVAHQIRNPLAAIMNATYVLRRHLLPDQHPNVEDAIRIIHDEVRHANVIITGLLDYARVRAPDRHPTSVIELLERVLSGDWIPESVKIERAIEKVPNLEIDSDQLHGAFFNLIRNAVEAMPSGGALRVEVRLIDHEVLIAFTDSGPGISPQVRTHLFEPLHSTKPMGIGLGLVTARTFIEAHGGHIACVDVPRGARFEIRLPLANEESA</sequence>
<dbReference type="Pfam" id="PF08448">
    <property type="entry name" value="PAS_4"/>
    <property type="match status" value="2"/>
</dbReference>
<dbReference type="PANTHER" id="PTHR43304">
    <property type="entry name" value="PHYTOCHROME-LIKE PROTEIN CPH1"/>
    <property type="match status" value="1"/>
</dbReference>
<evidence type="ECO:0000259" key="6">
    <source>
        <dbReference type="PROSITE" id="PS50109"/>
    </source>
</evidence>
<dbReference type="SMART" id="SM00086">
    <property type="entry name" value="PAC"/>
    <property type="match status" value="2"/>
</dbReference>
<evidence type="ECO:0000259" key="7">
    <source>
        <dbReference type="PROSITE" id="PS50112"/>
    </source>
</evidence>
<dbReference type="InterPro" id="IPR036097">
    <property type="entry name" value="HisK_dim/P_sf"/>
</dbReference>
<dbReference type="CDD" id="cd00130">
    <property type="entry name" value="PAS"/>
    <property type="match status" value="2"/>
</dbReference>
<evidence type="ECO:0000313" key="10">
    <source>
        <dbReference type="Proteomes" id="UP000064967"/>
    </source>
</evidence>
<evidence type="ECO:0000256" key="3">
    <source>
        <dbReference type="ARBA" id="ARBA00022553"/>
    </source>
</evidence>
<dbReference type="SUPFAM" id="SSF55785">
    <property type="entry name" value="PYP-like sensor domain (PAS domain)"/>
    <property type="match status" value="2"/>
</dbReference>
<evidence type="ECO:0000259" key="8">
    <source>
        <dbReference type="PROSITE" id="PS50113"/>
    </source>
</evidence>
<dbReference type="InterPro" id="IPR000014">
    <property type="entry name" value="PAS"/>
</dbReference>
<dbReference type="InterPro" id="IPR004358">
    <property type="entry name" value="Sig_transdc_His_kin-like_C"/>
</dbReference>
<dbReference type="GO" id="GO:0000155">
    <property type="term" value="F:phosphorelay sensor kinase activity"/>
    <property type="evidence" value="ECO:0007669"/>
    <property type="project" value="InterPro"/>
</dbReference>
<feature type="domain" description="Histidine kinase" evidence="6">
    <location>
        <begin position="316"/>
        <end position="520"/>
    </location>
</feature>
<dbReference type="Pfam" id="PF02518">
    <property type="entry name" value="HATPase_c"/>
    <property type="match status" value="1"/>
</dbReference>
<dbReference type="RefSeq" id="WP_146655204.1">
    <property type="nucleotide sequence ID" value="NZ_CP012333.1"/>
</dbReference>
<evidence type="ECO:0000256" key="5">
    <source>
        <dbReference type="ARBA" id="ARBA00022777"/>
    </source>
</evidence>
<dbReference type="InterPro" id="IPR005467">
    <property type="entry name" value="His_kinase_dom"/>
</dbReference>
<dbReference type="STRING" id="1391654.AKJ09_11277"/>
<dbReference type="Pfam" id="PF00512">
    <property type="entry name" value="HisKA"/>
    <property type="match status" value="1"/>
</dbReference>
<dbReference type="Gene3D" id="3.30.450.20">
    <property type="entry name" value="PAS domain"/>
    <property type="match status" value="2"/>
</dbReference>
<dbReference type="EMBL" id="CP012333">
    <property type="protein sequence ID" value="AKV04614.1"/>
    <property type="molecule type" value="Genomic_DNA"/>
</dbReference>